<feature type="region of interest" description="Disordered" evidence="7">
    <location>
        <begin position="87"/>
        <end position="167"/>
    </location>
</feature>
<dbReference type="AlphaFoldDB" id="A0A8J2VJD1"/>
<dbReference type="GO" id="GO:0006351">
    <property type="term" value="P:DNA-templated transcription"/>
    <property type="evidence" value="ECO:0007669"/>
    <property type="project" value="InterPro"/>
</dbReference>
<comment type="subunit">
    <text evidence="6">RNAP is composed of a core of 2 alpha, a beta and a beta' subunits. The core is associated with a delta subunit and one of several sigma factors.</text>
</comment>
<sequence length="167" mass="19958">MSEQSVSEKPVLDRIYEVLLEGKQPLTFYELLKQVPTDHLSDEERADYFARVYTNINLDGRFLSLGNNFWGLKSWYPIEQRDEEVASKLAPKRKRKKPDEDLDDDFEEDLDFDDDFEDDEELFDEDDDLDFDDDEVEEEEELVDEDLDEDFEDDDDDDELDEDEEEE</sequence>
<dbReference type="Pfam" id="PF05066">
    <property type="entry name" value="HARE-HTH"/>
    <property type="match status" value="1"/>
</dbReference>
<dbReference type="RefSeq" id="WP_188688310.1">
    <property type="nucleotide sequence ID" value="NZ_BMIR01000001.1"/>
</dbReference>
<accession>A0A8J2VJD1</accession>
<gene>
    <name evidence="6" type="primary">rpoE</name>
    <name evidence="9" type="ORF">GCM10011391_04000</name>
</gene>
<evidence type="ECO:0000313" key="10">
    <source>
        <dbReference type="Proteomes" id="UP000628775"/>
    </source>
</evidence>
<evidence type="ECO:0000256" key="7">
    <source>
        <dbReference type="SAM" id="MobiDB-lite"/>
    </source>
</evidence>
<evidence type="ECO:0000259" key="8">
    <source>
        <dbReference type="PROSITE" id="PS51913"/>
    </source>
</evidence>
<evidence type="ECO:0000256" key="2">
    <source>
        <dbReference type="ARBA" id="ARBA00022478"/>
    </source>
</evidence>
<dbReference type="Gene3D" id="1.10.10.1250">
    <property type="entry name" value="RNA polymerase, subunit delta, N-terminal domain"/>
    <property type="match status" value="1"/>
</dbReference>
<dbReference type="InterPro" id="IPR038087">
    <property type="entry name" value="RNAP_delta_N_dom_sf"/>
</dbReference>
<evidence type="ECO:0000313" key="9">
    <source>
        <dbReference type="EMBL" id="GGE28622.1"/>
    </source>
</evidence>
<comment type="caution">
    <text evidence="9">The sequence shown here is derived from an EMBL/GenBank/DDBJ whole genome shotgun (WGS) entry which is preliminary data.</text>
</comment>
<keyword evidence="5 6" id="KW-0804">Transcription</keyword>
<dbReference type="HAMAP" id="MF_00357">
    <property type="entry name" value="RNApol_bact_RpoE"/>
    <property type="match status" value="1"/>
</dbReference>
<keyword evidence="10" id="KW-1185">Reference proteome</keyword>
<organism evidence="9 10">
    <name type="scientific">Pullulanibacillus camelliae</name>
    <dbReference type="NCBI Taxonomy" id="1707096"/>
    <lineage>
        <taxon>Bacteria</taxon>
        <taxon>Bacillati</taxon>
        <taxon>Bacillota</taxon>
        <taxon>Bacilli</taxon>
        <taxon>Bacillales</taxon>
        <taxon>Sporolactobacillaceae</taxon>
        <taxon>Pullulanibacillus</taxon>
    </lineage>
</organism>
<dbReference type="NCBIfam" id="TIGR04567">
    <property type="entry name" value="RNAP_delt_lowGC"/>
    <property type="match status" value="1"/>
</dbReference>
<evidence type="ECO:0000256" key="1">
    <source>
        <dbReference type="ARBA" id="ARBA00009828"/>
    </source>
</evidence>
<reference evidence="9" key="1">
    <citation type="journal article" date="2014" name="Int. J. Syst. Evol. Microbiol.">
        <title>Complete genome sequence of Corynebacterium casei LMG S-19264T (=DSM 44701T), isolated from a smear-ripened cheese.</title>
        <authorList>
            <consortium name="US DOE Joint Genome Institute (JGI-PGF)"/>
            <person name="Walter F."/>
            <person name="Albersmeier A."/>
            <person name="Kalinowski J."/>
            <person name="Ruckert C."/>
        </authorList>
    </citation>
    <scope>NUCLEOTIDE SEQUENCE</scope>
    <source>
        <strain evidence="9">CGMCC 1.15371</strain>
    </source>
</reference>
<protein>
    <recommendedName>
        <fullName evidence="6">Probable DNA-directed RNA polymerase subunit delta</fullName>
    </recommendedName>
    <alternativeName>
        <fullName evidence="6">RNAP delta factor</fullName>
    </alternativeName>
</protein>
<keyword evidence="3 6" id="KW-0808">Transferase</keyword>
<dbReference type="PROSITE" id="PS51913">
    <property type="entry name" value="HTH_HARE"/>
    <property type="match status" value="1"/>
</dbReference>
<feature type="compositionally biased region" description="Acidic residues" evidence="7">
    <location>
        <begin position="100"/>
        <end position="167"/>
    </location>
</feature>
<dbReference type="Proteomes" id="UP000628775">
    <property type="component" value="Unassembled WGS sequence"/>
</dbReference>
<evidence type="ECO:0000256" key="4">
    <source>
        <dbReference type="ARBA" id="ARBA00022695"/>
    </source>
</evidence>
<dbReference type="InterPro" id="IPR007759">
    <property type="entry name" value="Asxl_HARE-HTH"/>
</dbReference>
<keyword evidence="4 6" id="KW-0548">Nucleotidyltransferase</keyword>
<dbReference type="GO" id="GO:0000428">
    <property type="term" value="C:DNA-directed RNA polymerase complex"/>
    <property type="evidence" value="ECO:0007669"/>
    <property type="project" value="UniProtKB-KW"/>
</dbReference>
<evidence type="ECO:0000256" key="6">
    <source>
        <dbReference type="HAMAP-Rule" id="MF_00357"/>
    </source>
</evidence>
<name>A0A8J2VJD1_9BACL</name>
<reference evidence="9" key="2">
    <citation type="submission" date="2020-09" db="EMBL/GenBank/DDBJ databases">
        <authorList>
            <person name="Sun Q."/>
            <person name="Zhou Y."/>
        </authorList>
    </citation>
    <scope>NUCLEOTIDE SEQUENCE</scope>
    <source>
        <strain evidence="9">CGMCC 1.15371</strain>
    </source>
</reference>
<evidence type="ECO:0000256" key="5">
    <source>
        <dbReference type="ARBA" id="ARBA00023163"/>
    </source>
</evidence>
<dbReference type="InterPro" id="IPR029757">
    <property type="entry name" value="RpoE"/>
</dbReference>
<comment type="similarity">
    <text evidence="1 6">Belongs to the RpoE family.</text>
</comment>
<dbReference type="GO" id="GO:0003899">
    <property type="term" value="F:DNA-directed RNA polymerase activity"/>
    <property type="evidence" value="ECO:0007669"/>
    <property type="project" value="UniProtKB-UniRule"/>
</dbReference>
<evidence type="ECO:0000256" key="3">
    <source>
        <dbReference type="ARBA" id="ARBA00022679"/>
    </source>
</evidence>
<dbReference type="GO" id="GO:0006355">
    <property type="term" value="P:regulation of DNA-templated transcription"/>
    <property type="evidence" value="ECO:0007669"/>
    <property type="project" value="UniProtKB-UniRule"/>
</dbReference>
<proteinExistence type="inferred from homology"/>
<comment type="function">
    <text evidence="6">Participates in both the initiation and recycling phases of transcription. In the presence of the delta subunit, RNAP displays an increased specificity of transcription, a decreased affinity for nucleic acids, and an increased efficiency of RNA synthesis because of enhanced recycling.</text>
</comment>
<feature type="domain" description="HTH HARE-type" evidence="8">
    <location>
        <begin position="9"/>
        <end position="75"/>
    </location>
</feature>
<dbReference type="EMBL" id="BMIR01000001">
    <property type="protein sequence ID" value="GGE28622.1"/>
    <property type="molecule type" value="Genomic_DNA"/>
</dbReference>
<keyword evidence="2 6" id="KW-0240">DNA-directed RNA polymerase</keyword>